<gene>
    <name evidence="2" type="ORF">AX774_g2896</name>
</gene>
<comment type="caution">
    <text evidence="2">The sequence shown here is derived from an EMBL/GenBank/DDBJ whole genome shotgun (WGS) entry which is preliminary data.</text>
</comment>
<reference evidence="3" key="1">
    <citation type="submission" date="2017-01" db="EMBL/GenBank/DDBJ databases">
        <authorList>
            <person name="Wang Y."/>
            <person name="White M."/>
            <person name="Kvist S."/>
            <person name="Moncalvo J.-M."/>
        </authorList>
    </citation>
    <scope>NUCLEOTIDE SEQUENCE [LARGE SCALE GENOMIC DNA]</scope>
    <source>
        <strain evidence="3">COL-18-3</strain>
    </source>
</reference>
<name>A0A1R1PRS5_ZANCU</name>
<protein>
    <submittedName>
        <fullName evidence="2">Uncharacterized protein</fullName>
    </submittedName>
</protein>
<evidence type="ECO:0000313" key="3">
    <source>
        <dbReference type="Proteomes" id="UP000188320"/>
    </source>
</evidence>
<keyword evidence="3" id="KW-1185">Reference proteome</keyword>
<sequence>MAVRRDMLETLSFKQASVRSDMCIFKSSSNTARTTKDLVSRKKKKTKDNKSHVGSQLKGAKKDEIQEDLMAMGLIPYYHKPAYAEHTKKSKPNMSYTSYGYLQNTQPITNQTHHTYYPSSINSYPGYATSPSSMAKPLLAVDNSSFYYPAPSANNTVFHSPNYYDDLGNSTVYNGTSKLLATNSNSTNSTVGSVTTNIETSYSNDPSKYAARLPKIKLSRSNLLRIGKNP</sequence>
<evidence type="ECO:0000256" key="1">
    <source>
        <dbReference type="SAM" id="MobiDB-lite"/>
    </source>
</evidence>
<feature type="region of interest" description="Disordered" evidence="1">
    <location>
        <begin position="34"/>
        <end position="61"/>
    </location>
</feature>
<accession>A0A1R1PRS5</accession>
<dbReference type="Proteomes" id="UP000188320">
    <property type="component" value="Unassembled WGS sequence"/>
</dbReference>
<organism evidence="2 3">
    <name type="scientific">Zancudomyces culisetae</name>
    <name type="common">Gut fungus</name>
    <name type="synonym">Smittium culisetae</name>
    <dbReference type="NCBI Taxonomy" id="1213189"/>
    <lineage>
        <taxon>Eukaryota</taxon>
        <taxon>Fungi</taxon>
        <taxon>Fungi incertae sedis</taxon>
        <taxon>Zoopagomycota</taxon>
        <taxon>Kickxellomycotina</taxon>
        <taxon>Harpellomycetes</taxon>
        <taxon>Harpellales</taxon>
        <taxon>Legeriomycetaceae</taxon>
        <taxon>Zancudomyces</taxon>
    </lineage>
</organism>
<dbReference type="AlphaFoldDB" id="A0A1R1PRS5"/>
<proteinExistence type="predicted"/>
<dbReference type="EMBL" id="LSSK01000356">
    <property type="protein sequence ID" value="OMH83593.1"/>
    <property type="molecule type" value="Genomic_DNA"/>
</dbReference>
<evidence type="ECO:0000313" key="2">
    <source>
        <dbReference type="EMBL" id="OMH83593.1"/>
    </source>
</evidence>